<evidence type="ECO:0000313" key="3">
    <source>
        <dbReference type="Proteomes" id="UP000594262"/>
    </source>
</evidence>
<feature type="compositionally biased region" description="Basic and acidic residues" evidence="1">
    <location>
        <begin position="194"/>
        <end position="206"/>
    </location>
</feature>
<sequence>VIIIKIKRKDSIVMGKPVKKNQTETQPDGALKSQKSSAGKRFRNFKKGGGLQQSIGNASKGHGLTHKARILSRFKKRFLSKRKQKKETLHIKPLAEDIKREPIHSQADLTESNTTGLSSLAIDESPTHKGRLTEIKKEEVFVLKPSPIKTESPKTLFQRKQQGPRLTSSKLASSKNSKFDNSVVKRTHSVNNKRATDSIDGNDNKKNTVQPKKHFKKNPLGRSNDDLLKIDYHAIEEERQKEVLKIQSKKLSEEYHKKLNSNIQQRKSVSKNLKQRSKRGQPIMSNQIEHILEKVKKNNGL</sequence>
<dbReference type="AlphaFoldDB" id="A0A7M5WU48"/>
<evidence type="ECO:0000313" key="2">
    <source>
        <dbReference type="EnsemblMetazoa" id="CLYHEMP013139.4"/>
    </source>
</evidence>
<protein>
    <submittedName>
        <fullName evidence="2">Uncharacterized protein</fullName>
    </submittedName>
</protein>
<feature type="compositionally biased region" description="Polar residues" evidence="1">
    <location>
        <begin position="261"/>
        <end position="272"/>
    </location>
</feature>
<organism evidence="2 3">
    <name type="scientific">Clytia hemisphaerica</name>
    <dbReference type="NCBI Taxonomy" id="252671"/>
    <lineage>
        <taxon>Eukaryota</taxon>
        <taxon>Metazoa</taxon>
        <taxon>Cnidaria</taxon>
        <taxon>Hydrozoa</taxon>
        <taxon>Hydroidolina</taxon>
        <taxon>Leptothecata</taxon>
        <taxon>Obeliida</taxon>
        <taxon>Clytiidae</taxon>
        <taxon>Clytia</taxon>
    </lineage>
</organism>
<accession>A0A7M5WU48</accession>
<dbReference type="OrthoDB" id="2135053at2759"/>
<evidence type="ECO:0000256" key="1">
    <source>
        <dbReference type="SAM" id="MobiDB-lite"/>
    </source>
</evidence>
<reference evidence="2" key="1">
    <citation type="submission" date="2021-01" db="UniProtKB">
        <authorList>
            <consortium name="EnsemblMetazoa"/>
        </authorList>
    </citation>
    <scope>IDENTIFICATION</scope>
</reference>
<feature type="region of interest" description="Disordered" evidence="1">
    <location>
        <begin position="110"/>
        <end position="131"/>
    </location>
</feature>
<dbReference type="EnsemblMetazoa" id="CLYHEMT013139.4">
    <property type="protein sequence ID" value="CLYHEMP013139.4"/>
    <property type="gene ID" value="CLYHEMG013139"/>
</dbReference>
<name>A0A7M5WU48_9CNID</name>
<dbReference type="InterPro" id="IPR013730">
    <property type="entry name" value="Fyv7/TAP26"/>
</dbReference>
<keyword evidence="3" id="KW-1185">Reference proteome</keyword>
<dbReference type="Pfam" id="PF08524">
    <property type="entry name" value="rRNA_processing"/>
    <property type="match status" value="1"/>
</dbReference>
<feature type="region of interest" description="Disordered" evidence="1">
    <location>
        <begin position="151"/>
        <end position="223"/>
    </location>
</feature>
<dbReference type="Proteomes" id="UP000594262">
    <property type="component" value="Unplaced"/>
</dbReference>
<feature type="compositionally biased region" description="Polar residues" evidence="1">
    <location>
        <begin position="153"/>
        <end position="180"/>
    </location>
</feature>
<proteinExistence type="predicted"/>
<feature type="region of interest" description="Disordered" evidence="1">
    <location>
        <begin position="261"/>
        <end position="284"/>
    </location>
</feature>
<feature type="region of interest" description="Disordered" evidence="1">
    <location>
        <begin position="15"/>
        <end position="64"/>
    </location>
</feature>